<sequence length="459" mass="49796">MDRSNKKMGLYPKGMDRRTFLKTSTAASVALAFGLPGMSWADAHDHMLSKFLTADVDWKAHAGETIVLGAMEHPWTQSIAPVLPLFEKLTGIKVKLQKQSETEYVGEMPVKLGAGSPEPDVMMVHALGQFISSGWLEPLEEYYSNRALFDAGWYDADDIFSMANEFPVWSDKVRYSMAVTAEAQTMFCNTKAFEKAGLAIPKTYDQVYEAATKLKSNQMAGIVLRSKSDGTAGTWPCGGFLFSYGGEVIKDGRCVLDSDQAIAAIDMYGRLLKDAGPLGVGNYHWYEVLNDFSAGAAAIAMDSSNFATDFQNPEKSLVHGSTTYAAMPTHGNHSAKANIWTWQAGINRHSKKKQAAFLLLTFLNSKPGCALTSANGLATIRNSAWDSKAFKDRFGADAAQAALANLNSGDAEVFKACWFHPKAAQILDAWGIAINEVATGAKTSKAAMTTATNKINDIL</sequence>
<dbReference type="NCBIfam" id="TIGR01409">
    <property type="entry name" value="TAT_signal_seq"/>
    <property type="match status" value="1"/>
</dbReference>
<dbReference type="PANTHER" id="PTHR43649">
    <property type="entry name" value="ARABINOSE-BINDING PROTEIN-RELATED"/>
    <property type="match status" value="1"/>
</dbReference>
<evidence type="ECO:0000313" key="4">
    <source>
        <dbReference type="EMBL" id="CCO44463.1"/>
    </source>
</evidence>
<dbReference type="InterPro" id="IPR019546">
    <property type="entry name" value="TAT_signal_bac_arc"/>
</dbReference>
<comment type="subcellular location">
    <subcellularLocation>
        <location evidence="1">Periplasm</location>
    </subcellularLocation>
</comment>
<dbReference type="InterPro" id="IPR006311">
    <property type="entry name" value="TAT_signal"/>
</dbReference>
<protein>
    <submittedName>
        <fullName evidence="4">ABC-type sugar transport system,periplasmic component</fullName>
    </submittedName>
</protein>
<evidence type="ECO:0000313" key="5">
    <source>
        <dbReference type="Proteomes" id="UP000018211"/>
    </source>
</evidence>
<reference evidence="4 5" key="1">
    <citation type="journal article" date="2013" name="ISME J.">
        <title>Comparative genomics of pathogenic lineages of Vibrio nigripulchritudo identifies virulence-associated traits.</title>
        <authorList>
            <person name="Goudenege D."/>
            <person name="Labreuche Y."/>
            <person name="Krin E."/>
            <person name="Ansquer D."/>
            <person name="Mangenot S."/>
            <person name="Calteau A."/>
            <person name="Medigue C."/>
            <person name="Mazel D."/>
            <person name="Polz M.F."/>
            <person name="Le Roux F."/>
        </authorList>
    </citation>
    <scope>NUCLEOTIDE SEQUENCE [LARGE SCALE GENOMIC DNA]</scope>
    <source>
        <strain evidence="4 5">SOn1</strain>
    </source>
</reference>
<dbReference type="PROSITE" id="PS51318">
    <property type="entry name" value="TAT"/>
    <property type="match status" value="1"/>
</dbReference>
<dbReference type="SUPFAM" id="SSF53850">
    <property type="entry name" value="Periplasmic binding protein-like II"/>
    <property type="match status" value="1"/>
</dbReference>
<dbReference type="PANTHER" id="PTHR43649:SF12">
    <property type="entry name" value="DIACETYLCHITOBIOSE BINDING PROTEIN DASA"/>
    <property type="match status" value="1"/>
</dbReference>
<accession>A0AAV2VIZ6</accession>
<proteinExistence type="inferred from homology"/>
<dbReference type="Proteomes" id="UP000018211">
    <property type="component" value="Unassembled WGS sequence"/>
</dbReference>
<name>A0AAV2VIZ6_9VIBR</name>
<organism evidence="4 5">
    <name type="scientific">Vibrio nigripulchritudo SOn1</name>
    <dbReference type="NCBI Taxonomy" id="1238450"/>
    <lineage>
        <taxon>Bacteria</taxon>
        <taxon>Pseudomonadati</taxon>
        <taxon>Pseudomonadota</taxon>
        <taxon>Gammaproteobacteria</taxon>
        <taxon>Vibrionales</taxon>
        <taxon>Vibrionaceae</taxon>
        <taxon>Vibrio</taxon>
    </lineage>
</organism>
<dbReference type="InterPro" id="IPR050490">
    <property type="entry name" value="Bact_solute-bd_prot1"/>
</dbReference>
<evidence type="ECO:0000256" key="2">
    <source>
        <dbReference type="ARBA" id="ARBA00008520"/>
    </source>
</evidence>
<dbReference type="InterPro" id="IPR006059">
    <property type="entry name" value="SBP"/>
</dbReference>
<dbReference type="RefSeq" id="WP_022610301.1">
    <property type="nucleotide sequence ID" value="NZ_LK391965.1"/>
</dbReference>
<keyword evidence="4" id="KW-0762">Sugar transport</keyword>
<gene>
    <name evidence="4" type="ORF">VIBNISOn1_1120012</name>
</gene>
<evidence type="ECO:0000256" key="1">
    <source>
        <dbReference type="ARBA" id="ARBA00004418"/>
    </source>
</evidence>
<comment type="similarity">
    <text evidence="2">Belongs to the bacterial solute-binding protein 1 family.</text>
</comment>
<keyword evidence="4" id="KW-0813">Transport</keyword>
<keyword evidence="3" id="KW-0732">Signal</keyword>
<dbReference type="GO" id="GO:0042597">
    <property type="term" value="C:periplasmic space"/>
    <property type="evidence" value="ECO:0007669"/>
    <property type="project" value="UniProtKB-SubCell"/>
</dbReference>
<comment type="caution">
    <text evidence="4">The sequence shown here is derived from an EMBL/GenBank/DDBJ whole genome shotgun (WGS) entry which is preliminary data.</text>
</comment>
<dbReference type="AlphaFoldDB" id="A0AAV2VIZ6"/>
<dbReference type="Gene3D" id="3.40.190.10">
    <property type="entry name" value="Periplasmic binding protein-like II"/>
    <property type="match status" value="2"/>
</dbReference>
<dbReference type="EMBL" id="CAOF01000016">
    <property type="protein sequence ID" value="CCO44463.1"/>
    <property type="molecule type" value="Genomic_DNA"/>
</dbReference>
<dbReference type="Pfam" id="PF01547">
    <property type="entry name" value="SBP_bac_1"/>
    <property type="match status" value="1"/>
</dbReference>
<evidence type="ECO:0000256" key="3">
    <source>
        <dbReference type="ARBA" id="ARBA00022729"/>
    </source>
</evidence>